<evidence type="ECO:0000259" key="12">
    <source>
        <dbReference type="Pfam" id="PF09298"/>
    </source>
</evidence>
<evidence type="ECO:0000256" key="5">
    <source>
        <dbReference type="ARBA" id="ARBA00022723"/>
    </source>
</evidence>
<evidence type="ECO:0000313" key="13">
    <source>
        <dbReference type="EMBL" id="UOE40276.1"/>
    </source>
</evidence>
<evidence type="ECO:0000256" key="9">
    <source>
        <dbReference type="ARBA" id="ARBA00022878"/>
    </source>
</evidence>
<dbReference type="NCBIfam" id="TIGR01266">
    <property type="entry name" value="fum_ac_acetase"/>
    <property type="match status" value="1"/>
</dbReference>
<evidence type="ECO:0000256" key="7">
    <source>
        <dbReference type="ARBA" id="ARBA00022837"/>
    </source>
</evidence>
<evidence type="ECO:0000256" key="1">
    <source>
        <dbReference type="ARBA" id="ARBA00001913"/>
    </source>
</evidence>
<dbReference type="Gene3D" id="2.30.30.230">
    <property type="entry name" value="Fumarylacetoacetase, N-terminal domain"/>
    <property type="match status" value="1"/>
</dbReference>
<dbReference type="Proteomes" id="UP000831460">
    <property type="component" value="Chromosome"/>
</dbReference>
<dbReference type="SUPFAM" id="SSF56529">
    <property type="entry name" value="FAH"/>
    <property type="match status" value="1"/>
</dbReference>
<dbReference type="Pfam" id="PF01557">
    <property type="entry name" value="FAA_hydrolase"/>
    <property type="match status" value="1"/>
</dbReference>
<dbReference type="InterPro" id="IPR036462">
    <property type="entry name" value="Fumarylacetoacetase_N_sf"/>
</dbReference>
<evidence type="ECO:0000256" key="2">
    <source>
        <dbReference type="ARBA" id="ARBA00001946"/>
    </source>
</evidence>
<gene>
    <name evidence="13" type="primary">fahA</name>
    <name evidence="13" type="ORF">MTP09_10170</name>
</gene>
<keyword evidence="14" id="KW-1185">Reference proteome</keyword>
<dbReference type="SUPFAM" id="SSF63433">
    <property type="entry name" value="Fumarylacetoacetate hydrolase, FAH, N-terminal domain"/>
    <property type="match status" value="1"/>
</dbReference>
<evidence type="ECO:0000256" key="6">
    <source>
        <dbReference type="ARBA" id="ARBA00022801"/>
    </source>
</evidence>
<dbReference type="InterPro" id="IPR011234">
    <property type="entry name" value="Fumarylacetoacetase-like_C"/>
</dbReference>
<dbReference type="InterPro" id="IPR005959">
    <property type="entry name" value="Fumarylacetoacetase"/>
</dbReference>
<keyword evidence="6 13" id="KW-0378">Hydrolase</keyword>
<dbReference type="InterPro" id="IPR036663">
    <property type="entry name" value="Fumarylacetoacetase_C_sf"/>
</dbReference>
<keyword evidence="7" id="KW-0106">Calcium</keyword>
<evidence type="ECO:0000313" key="14">
    <source>
        <dbReference type="Proteomes" id="UP000831460"/>
    </source>
</evidence>
<accession>A0ABY4BR32</accession>
<keyword evidence="10" id="KW-0585">Phenylalanine catabolism</keyword>
<name>A0ABY4BR32_9FLAO</name>
<dbReference type="PANTHER" id="PTHR43069">
    <property type="entry name" value="FUMARYLACETOACETASE"/>
    <property type="match status" value="1"/>
</dbReference>
<feature type="domain" description="Fumarylacetoacetase N-terminal" evidence="12">
    <location>
        <begin position="16"/>
        <end position="118"/>
    </location>
</feature>
<dbReference type="PANTHER" id="PTHR43069:SF2">
    <property type="entry name" value="FUMARYLACETOACETASE"/>
    <property type="match status" value="1"/>
</dbReference>
<dbReference type="Gene3D" id="3.90.850.10">
    <property type="entry name" value="Fumarylacetoacetase-like, C-terminal domain"/>
    <property type="match status" value="1"/>
</dbReference>
<comment type="cofactor">
    <cofactor evidence="1">
        <name>Ca(2+)</name>
        <dbReference type="ChEBI" id="CHEBI:29108"/>
    </cofactor>
</comment>
<evidence type="ECO:0000256" key="4">
    <source>
        <dbReference type="ARBA" id="ARBA00012094"/>
    </source>
</evidence>
<dbReference type="EC" id="3.7.1.2" evidence="4"/>
<evidence type="ECO:0000256" key="10">
    <source>
        <dbReference type="ARBA" id="ARBA00023232"/>
    </source>
</evidence>
<dbReference type="GO" id="GO:0004334">
    <property type="term" value="F:fumarylacetoacetase activity"/>
    <property type="evidence" value="ECO:0007669"/>
    <property type="project" value="UniProtKB-EC"/>
</dbReference>
<keyword evidence="8" id="KW-0460">Magnesium</keyword>
<organism evidence="13 14">
    <name type="scientific">Chryseobacterium suipulveris</name>
    <dbReference type="NCBI Taxonomy" id="2929800"/>
    <lineage>
        <taxon>Bacteria</taxon>
        <taxon>Pseudomonadati</taxon>
        <taxon>Bacteroidota</taxon>
        <taxon>Flavobacteriia</taxon>
        <taxon>Flavobacteriales</taxon>
        <taxon>Weeksellaceae</taxon>
        <taxon>Chryseobacterium group</taxon>
        <taxon>Chryseobacterium</taxon>
    </lineage>
</organism>
<protein>
    <recommendedName>
        <fullName evidence="4">fumarylacetoacetase</fullName>
        <ecNumber evidence="4">3.7.1.2</ecNumber>
    </recommendedName>
</protein>
<dbReference type="EMBL" id="CP094532">
    <property type="protein sequence ID" value="UOE40276.1"/>
    <property type="molecule type" value="Genomic_DNA"/>
</dbReference>
<reference evidence="13 14" key="1">
    <citation type="submission" date="2022-03" db="EMBL/GenBank/DDBJ databases">
        <title>Chryseobacterium sp. isolated from particulate matters in swine house.</title>
        <authorList>
            <person name="Won M."/>
            <person name="Kim S.-J."/>
            <person name="Kwon S.-W."/>
        </authorList>
    </citation>
    <scope>NUCLEOTIDE SEQUENCE [LARGE SCALE GENOMIC DNA]</scope>
    <source>
        <strain evidence="13 14">SC2-2</strain>
    </source>
</reference>
<sequence length="415" mass="47011">MKSFVNYPENSDFSIHNIPFGVAVFNKEYIACCTRIGDMVIDLATLYDYGFFDDIEGLDDNVFEAYTLNEFIELGKPVTNAVRERIQELLDEESKLARDEKTIEECFYNLDQVKMMMPVHVPNYTDFYSSIEHATNVGKMFRDPANALLPNWKHLPVGYHGRASSIVVSGSEIHRPKGQMKPADAEKPIFGPSKQLDFELEMAFIVNKNTEMGESISTAEAEDAIFGMVLFNDWSARDIQSWEYVPLGPFLGKNFGSSVSPWVVTLEALNPFRVSSPTQDPEVLDYLKFEGDKNFDINLEVYLQPENGDENLICKSNYKFMYWNMAQQLAHHTVNGCNVEVGDMYASGTISGKDENSFGSMLELTWRGQNPLKLNNRTERKFIEDNDTVIMRGYAEKNGVRVGFGEVSGKILPAN</sequence>
<keyword evidence="9" id="KW-0828">Tyrosine catabolism</keyword>
<dbReference type="Pfam" id="PF09298">
    <property type="entry name" value="FAA_hydrolase_N"/>
    <property type="match status" value="1"/>
</dbReference>
<comment type="cofactor">
    <cofactor evidence="2">
        <name>Mg(2+)</name>
        <dbReference type="ChEBI" id="CHEBI:18420"/>
    </cofactor>
</comment>
<dbReference type="InterPro" id="IPR015377">
    <property type="entry name" value="Fumarylacetoacetase_N"/>
</dbReference>
<proteinExistence type="predicted"/>
<dbReference type="RefSeq" id="WP_243548299.1">
    <property type="nucleotide sequence ID" value="NZ_CP094532.1"/>
</dbReference>
<evidence type="ECO:0000259" key="11">
    <source>
        <dbReference type="Pfam" id="PF01557"/>
    </source>
</evidence>
<evidence type="ECO:0000256" key="3">
    <source>
        <dbReference type="ARBA" id="ARBA00004782"/>
    </source>
</evidence>
<feature type="domain" description="Fumarylacetoacetase-like C-terminal" evidence="11">
    <location>
        <begin position="125"/>
        <end position="391"/>
    </location>
</feature>
<keyword evidence="5" id="KW-0479">Metal-binding</keyword>
<evidence type="ECO:0000256" key="8">
    <source>
        <dbReference type="ARBA" id="ARBA00022842"/>
    </source>
</evidence>
<comment type="pathway">
    <text evidence="3">Amino-acid degradation; L-phenylalanine degradation; acetoacetate and fumarate from L-phenylalanine: step 6/6.</text>
</comment>